<feature type="domain" description="Aminotransferase class I/classII large" evidence="3">
    <location>
        <begin position="51"/>
        <end position="382"/>
    </location>
</feature>
<dbReference type="SUPFAM" id="SSF53383">
    <property type="entry name" value="PLP-dependent transferases"/>
    <property type="match status" value="1"/>
</dbReference>
<dbReference type="CDD" id="cd00609">
    <property type="entry name" value="AAT_like"/>
    <property type="match status" value="1"/>
</dbReference>
<dbReference type="InterPro" id="IPR004838">
    <property type="entry name" value="NHTrfase_class1_PyrdxlP-BS"/>
</dbReference>
<dbReference type="EMBL" id="CDPU01000027">
    <property type="protein sequence ID" value="CEO52273.1"/>
    <property type="molecule type" value="Genomic_DNA"/>
</dbReference>
<dbReference type="PANTHER" id="PTHR43510">
    <property type="entry name" value="AMINOTRANSFERASE FUNCTION, HYPOTHETICAL (EUROFUNG)"/>
    <property type="match status" value="1"/>
</dbReference>
<protein>
    <recommendedName>
        <fullName evidence="3">Aminotransferase class I/classII large domain-containing protein</fullName>
    </recommendedName>
</protein>
<gene>
    <name evidence="4" type="ORF">BN869_000008331_1</name>
</gene>
<dbReference type="PANTHER" id="PTHR43510:SF1">
    <property type="entry name" value="AMINOTRANSFERASE FUNCTION, HYPOTHETICAL (EUROFUNG)"/>
    <property type="match status" value="1"/>
</dbReference>
<dbReference type="PRINTS" id="PR00753">
    <property type="entry name" value="ACCSYNTHASE"/>
</dbReference>
<dbReference type="InterPro" id="IPR015422">
    <property type="entry name" value="PyrdxlP-dep_Trfase_small"/>
</dbReference>
<dbReference type="Pfam" id="PF00155">
    <property type="entry name" value="Aminotran_1_2"/>
    <property type="match status" value="1"/>
</dbReference>
<dbReference type="InterPro" id="IPR015421">
    <property type="entry name" value="PyrdxlP-dep_Trfase_major"/>
</dbReference>
<dbReference type="Gene3D" id="3.90.1150.10">
    <property type="entry name" value="Aspartate Aminotransferase, domain 1"/>
    <property type="match status" value="1"/>
</dbReference>
<dbReference type="InterPro" id="IPR004839">
    <property type="entry name" value="Aminotransferase_I/II_large"/>
</dbReference>
<reference evidence="4" key="1">
    <citation type="submission" date="2015-01" db="EMBL/GenBank/DDBJ databases">
        <authorList>
            <person name="Durling Mikael"/>
        </authorList>
    </citation>
    <scope>NUCLEOTIDE SEQUENCE</scope>
</reference>
<keyword evidence="2" id="KW-0663">Pyridoxal phosphate</keyword>
<proteinExistence type="inferred from homology"/>
<dbReference type="GO" id="GO:0003824">
    <property type="term" value="F:catalytic activity"/>
    <property type="evidence" value="ECO:0007669"/>
    <property type="project" value="InterPro"/>
</dbReference>
<evidence type="ECO:0000256" key="1">
    <source>
        <dbReference type="ARBA" id="ARBA00007441"/>
    </source>
</evidence>
<dbReference type="InterPro" id="IPR015424">
    <property type="entry name" value="PyrdxlP-dep_Trfase"/>
</dbReference>
<evidence type="ECO:0000259" key="3">
    <source>
        <dbReference type="Pfam" id="PF00155"/>
    </source>
</evidence>
<dbReference type="PROSITE" id="PS00105">
    <property type="entry name" value="AA_TRANSFER_CLASS_1"/>
    <property type="match status" value="1"/>
</dbReference>
<dbReference type="AlphaFoldDB" id="A0A0B7K4M2"/>
<accession>A0A0B7K4M2</accession>
<comment type="similarity">
    <text evidence="1">Belongs to the class-I pyridoxal-phosphate-dependent aminotransferase family.</text>
</comment>
<name>A0A0B7K4M2_BIOOC</name>
<organism evidence="4">
    <name type="scientific">Bionectria ochroleuca</name>
    <name type="common">Gliocladium roseum</name>
    <dbReference type="NCBI Taxonomy" id="29856"/>
    <lineage>
        <taxon>Eukaryota</taxon>
        <taxon>Fungi</taxon>
        <taxon>Dikarya</taxon>
        <taxon>Ascomycota</taxon>
        <taxon>Pezizomycotina</taxon>
        <taxon>Sordariomycetes</taxon>
        <taxon>Hypocreomycetidae</taxon>
        <taxon>Hypocreales</taxon>
        <taxon>Bionectriaceae</taxon>
        <taxon>Clonostachys</taxon>
    </lineage>
</organism>
<dbReference type="GO" id="GO:0030170">
    <property type="term" value="F:pyridoxal phosphate binding"/>
    <property type="evidence" value="ECO:0007669"/>
    <property type="project" value="InterPro"/>
</dbReference>
<sequence length="391" mass="42920">MVLIKPFEVEEWMDRLETTPGVLNVAETCCESVSISELAALSTDESVKLQDITSRRLTYGAIPGTDVTRQRIANLYGDVKLDQVVLTQGAIGANFLLLFSLIGPGDHVICEYPTYQQLYEVPKSLGAEVSLWKLKEGNRFVPDVSELEGLVRSNTKLIILNNPNNPTGATINKEVLSAIVAFAKERDIIIMGDEVYRPLFHSLPAGEEIPPSVIDLGYDKAVSTSSMSKAFSLAGIRVGWIATRDPSILEAVNSCRNYTTISVSQFDDSVAGYALSDAVRVNLLQRNIELARTNIALLEAFVNKHSSVLSWVKPTAGTTAMVQFRKNGSVVKDSKFCLEVLDNTGVLIMPGCTCFGEGEDFPGYMRFGYVCHTDVLKEGLNRLDAYIEKAF</sequence>
<dbReference type="Gene3D" id="3.40.640.10">
    <property type="entry name" value="Type I PLP-dependent aspartate aminotransferase-like (Major domain)"/>
    <property type="match status" value="1"/>
</dbReference>
<evidence type="ECO:0000313" key="4">
    <source>
        <dbReference type="EMBL" id="CEO52273.1"/>
    </source>
</evidence>
<evidence type="ECO:0000256" key="2">
    <source>
        <dbReference type="ARBA" id="ARBA00022898"/>
    </source>
</evidence>